<dbReference type="GO" id="GO:0071513">
    <property type="term" value="C:phosphopantothenoylcysteine decarboxylase complex"/>
    <property type="evidence" value="ECO:0007669"/>
    <property type="project" value="TreeGrafter"/>
</dbReference>
<name>A0A5C5X2T0_9PLAN</name>
<comment type="caution">
    <text evidence="2">The sequence shown here is derived from an EMBL/GenBank/DDBJ whole genome shotgun (WGS) entry which is preliminary data.</text>
</comment>
<dbReference type="OrthoDB" id="9802554at2"/>
<dbReference type="GO" id="GO:0004633">
    <property type="term" value="F:phosphopantothenoylcysteine decarboxylase activity"/>
    <property type="evidence" value="ECO:0007669"/>
    <property type="project" value="TreeGrafter"/>
</dbReference>
<dbReference type="Pfam" id="PF02441">
    <property type="entry name" value="Flavoprotein"/>
    <property type="match status" value="1"/>
</dbReference>
<evidence type="ECO:0000313" key="3">
    <source>
        <dbReference type="Proteomes" id="UP000317243"/>
    </source>
</evidence>
<feature type="domain" description="Flavoprotein" evidence="1">
    <location>
        <begin position="8"/>
        <end position="177"/>
    </location>
</feature>
<gene>
    <name evidence="2" type="primary">coaBC_1</name>
    <name evidence="2" type="ORF">KOR42_02650</name>
</gene>
<dbReference type="Gene3D" id="3.40.50.1950">
    <property type="entry name" value="Flavin prenyltransferase-like"/>
    <property type="match status" value="1"/>
</dbReference>
<dbReference type="PANTHER" id="PTHR14359:SF6">
    <property type="entry name" value="PHOSPHOPANTOTHENOYLCYSTEINE DECARBOXYLASE"/>
    <property type="match status" value="1"/>
</dbReference>
<proteinExistence type="predicted"/>
<dbReference type="AlphaFoldDB" id="A0A5C5X2T0"/>
<evidence type="ECO:0000259" key="1">
    <source>
        <dbReference type="Pfam" id="PF02441"/>
    </source>
</evidence>
<dbReference type="RefSeq" id="WP_146506813.1">
    <property type="nucleotide sequence ID" value="NZ_SIHI01000001.1"/>
</dbReference>
<dbReference type="InterPro" id="IPR036551">
    <property type="entry name" value="Flavin_trans-like"/>
</dbReference>
<dbReference type="SUPFAM" id="SSF52507">
    <property type="entry name" value="Homo-oligomeric flavin-containing Cys decarboxylases, HFCD"/>
    <property type="match status" value="1"/>
</dbReference>
<protein>
    <submittedName>
        <fullName evidence="2">Coenzyme A biosynthesis bifunctional protein CoaBC</fullName>
    </submittedName>
</protein>
<dbReference type="GO" id="GO:0010181">
    <property type="term" value="F:FMN binding"/>
    <property type="evidence" value="ECO:0007669"/>
    <property type="project" value="TreeGrafter"/>
</dbReference>
<dbReference type="InterPro" id="IPR003382">
    <property type="entry name" value="Flavoprotein"/>
</dbReference>
<reference evidence="2 3" key="1">
    <citation type="submission" date="2019-02" db="EMBL/GenBank/DDBJ databases">
        <title>Deep-cultivation of Planctomycetes and their phenomic and genomic characterization uncovers novel biology.</title>
        <authorList>
            <person name="Wiegand S."/>
            <person name="Jogler M."/>
            <person name="Boedeker C."/>
            <person name="Pinto D."/>
            <person name="Vollmers J."/>
            <person name="Rivas-Marin E."/>
            <person name="Kohn T."/>
            <person name="Peeters S.H."/>
            <person name="Heuer A."/>
            <person name="Rast P."/>
            <person name="Oberbeckmann S."/>
            <person name="Bunk B."/>
            <person name="Jeske O."/>
            <person name="Meyerdierks A."/>
            <person name="Storesund J.E."/>
            <person name="Kallscheuer N."/>
            <person name="Luecker S."/>
            <person name="Lage O.M."/>
            <person name="Pohl T."/>
            <person name="Merkel B.J."/>
            <person name="Hornburger P."/>
            <person name="Mueller R.-W."/>
            <person name="Bruemmer F."/>
            <person name="Labrenz M."/>
            <person name="Spormann A.M."/>
            <person name="Op Den Camp H."/>
            <person name="Overmann J."/>
            <person name="Amann R."/>
            <person name="Jetten M.S.M."/>
            <person name="Mascher T."/>
            <person name="Medema M.H."/>
            <person name="Devos D.P."/>
            <person name="Kaster A.-K."/>
            <person name="Ovreas L."/>
            <person name="Rohde M."/>
            <person name="Galperin M.Y."/>
            <person name="Jogler C."/>
        </authorList>
    </citation>
    <scope>NUCLEOTIDE SEQUENCE [LARGE SCALE GENOMIC DNA]</scope>
    <source>
        <strain evidence="2 3">KOR42</strain>
    </source>
</reference>
<organism evidence="2 3">
    <name type="scientific">Thalassoglobus neptunius</name>
    <dbReference type="NCBI Taxonomy" id="1938619"/>
    <lineage>
        <taxon>Bacteria</taxon>
        <taxon>Pseudomonadati</taxon>
        <taxon>Planctomycetota</taxon>
        <taxon>Planctomycetia</taxon>
        <taxon>Planctomycetales</taxon>
        <taxon>Planctomycetaceae</taxon>
        <taxon>Thalassoglobus</taxon>
    </lineage>
</organism>
<keyword evidence="3" id="KW-1185">Reference proteome</keyword>
<dbReference type="Proteomes" id="UP000317243">
    <property type="component" value="Unassembled WGS sequence"/>
</dbReference>
<accession>A0A5C5X2T0</accession>
<dbReference type="EMBL" id="SIHI01000001">
    <property type="protein sequence ID" value="TWT56909.1"/>
    <property type="molecule type" value="Genomic_DNA"/>
</dbReference>
<sequence length="182" mass="19458">MSSLQDREILVGVSGGIAAYKVADLVSQSVQAGARVTVVMTESSLKFIGKTTFEALTGRPVYTELFSPQEHFIGEHIGLARRAELFLIAPATANAIARIAHGFADDQLTTLSLAVTCPVYVAPAMNNEMWSKPAVQRNIQQLQDDGIRIIGPDAGWLSCQSVGPGRMAAPSAIREELEAAFS</sequence>
<dbReference type="PANTHER" id="PTHR14359">
    <property type="entry name" value="HOMO-OLIGOMERIC FLAVIN CONTAINING CYS DECARBOXYLASE FAMILY"/>
    <property type="match status" value="1"/>
</dbReference>
<dbReference type="GO" id="GO:0015937">
    <property type="term" value="P:coenzyme A biosynthetic process"/>
    <property type="evidence" value="ECO:0007669"/>
    <property type="project" value="TreeGrafter"/>
</dbReference>
<evidence type="ECO:0000313" key="2">
    <source>
        <dbReference type="EMBL" id="TWT56909.1"/>
    </source>
</evidence>